<comment type="caution">
    <text evidence="3">The sequence shown here is derived from an EMBL/GenBank/DDBJ whole genome shotgun (WGS) entry which is preliminary data.</text>
</comment>
<evidence type="ECO:0000313" key="3">
    <source>
        <dbReference type="EMBL" id="PNG27776.1"/>
    </source>
</evidence>
<reference evidence="3 4" key="1">
    <citation type="submission" date="2017-10" db="EMBL/GenBank/DDBJ databases">
        <title>Genome announcement of Methylocella silvestris TVC from permafrost.</title>
        <authorList>
            <person name="Wang J."/>
            <person name="Geng K."/>
            <person name="Ul-Haque F."/>
            <person name="Crombie A.T."/>
            <person name="Street L.E."/>
            <person name="Wookey P.A."/>
            <person name="Murrell J.C."/>
            <person name="Pratscher J."/>
        </authorList>
    </citation>
    <scope>NUCLEOTIDE SEQUENCE [LARGE SCALE GENOMIC DNA]</scope>
    <source>
        <strain evidence="3 4">TVC</strain>
    </source>
</reference>
<feature type="chain" id="PRO_5014456193" description="Lysozyme inhibitor LprI N-terminal domain-containing protein" evidence="2">
    <location>
        <begin position="42"/>
        <end position="157"/>
    </location>
</feature>
<evidence type="ECO:0000256" key="2">
    <source>
        <dbReference type="SAM" id="SignalP"/>
    </source>
</evidence>
<sequence>MRVGRARLAPRESNAQEICMKRLSATLALALLSLSAGHAMAEGAPKLDVARSCKEAGDFGGGGDAKLAFKGCMQDENDAFAQLQRDWSKYKPETRSTCIAQGISPMPSYVEILTCIEMYDNVGALNRRGAPTQPLGASPAGAPAAPPVQPDATATPK</sequence>
<dbReference type="EMBL" id="PDZR01000001">
    <property type="protein sequence ID" value="PNG27776.1"/>
    <property type="molecule type" value="Genomic_DNA"/>
</dbReference>
<protein>
    <recommendedName>
        <fullName evidence="5">Lysozyme inhibitor LprI N-terminal domain-containing protein</fullName>
    </recommendedName>
</protein>
<accession>A0A2J7TLX8</accession>
<feature type="region of interest" description="Disordered" evidence="1">
    <location>
        <begin position="128"/>
        <end position="157"/>
    </location>
</feature>
<evidence type="ECO:0000313" key="4">
    <source>
        <dbReference type="Proteomes" id="UP000236286"/>
    </source>
</evidence>
<dbReference type="Proteomes" id="UP000236286">
    <property type="component" value="Unassembled WGS sequence"/>
</dbReference>
<keyword evidence="2" id="KW-0732">Signal</keyword>
<gene>
    <name evidence="3" type="ORF">CR492_02410</name>
</gene>
<proteinExistence type="predicted"/>
<name>A0A2J7TLX8_METSI</name>
<evidence type="ECO:0000256" key="1">
    <source>
        <dbReference type="SAM" id="MobiDB-lite"/>
    </source>
</evidence>
<feature type="signal peptide" evidence="2">
    <location>
        <begin position="1"/>
        <end position="41"/>
    </location>
</feature>
<organism evidence="3 4">
    <name type="scientific">Methylocella silvestris</name>
    <dbReference type="NCBI Taxonomy" id="199596"/>
    <lineage>
        <taxon>Bacteria</taxon>
        <taxon>Pseudomonadati</taxon>
        <taxon>Pseudomonadota</taxon>
        <taxon>Alphaproteobacteria</taxon>
        <taxon>Hyphomicrobiales</taxon>
        <taxon>Beijerinckiaceae</taxon>
        <taxon>Methylocella</taxon>
    </lineage>
</organism>
<evidence type="ECO:0008006" key="5">
    <source>
        <dbReference type="Google" id="ProtNLM"/>
    </source>
</evidence>
<feature type="compositionally biased region" description="Low complexity" evidence="1">
    <location>
        <begin position="133"/>
        <end position="143"/>
    </location>
</feature>
<dbReference type="AlphaFoldDB" id="A0A2J7TLX8"/>